<accession>A0A0E9VJQ3</accession>
<keyword evidence="1" id="KW-0732">Signal</keyword>
<reference evidence="2" key="2">
    <citation type="journal article" date="2015" name="Fish Shellfish Immunol.">
        <title>Early steps in the European eel (Anguilla anguilla)-Vibrio vulnificus interaction in the gills: Role of the RtxA13 toxin.</title>
        <authorList>
            <person name="Callol A."/>
            <person name="Pajuelo D."/>
            <person name="Ebbesson L."/>
            <person name="Teles M."/>
            <person name="MacKenzie S."/>
            <person name="Amaro C."/>
        </authorList>
    </citation>
    <scope>NUCLEOTIDE SEQUENCE</scope>
</reference>
<feature type="chain" id="PRO_5002433715" evidence="1">
    <location>
        <begin position="18"/>
        <end position="51"/>
    </location>
</feature>
<protein>
    <submittedName>
        <fullName evidence="2">Uncharacterized protein</fullName>
    </submittedName>
</protein>
<proteinExistence type="predicted"/>
<name>A0A0E9VJQ3_ANGAN</name>
<reference evidence="2" key="1">
    <citation type="submission" date="2014-11" db="EMBL/GenBank/DDBJ databases">
        <authorList>
            <person name="Amaro Gonzalez C."/>
        </authorList>
    </citation>
    <scope>NUCLEOTIDE SEQUENCE</scope>
</reference>
<evidence type="ECO:0000313" key="2">
    <source>
        <dbReference type="EMBL" id="JAH78277.1"/>
    </source>
</evidence>
<organism evidence="2">
    <name type="scientific">Anguilla anguilla</name>
    <name type="common">European freshwater eel</name>
    <name type="synonym">Muraena anguilla</name>
    <dbReference type="NCBI Taxonomy" id="7936"/>
    <lineage>
        <taxon>Eukaryota</taxon>
        <taxon>Metazoa</taxon>
        <taxon>Chordata</taxon>
        <taxon>Craniata</taxon>
        <taxon>Vertebrata</taxon>
        <taxon>Euteleostomi</taxon>
        <taxon>Actinopterygii</taxon>
        <taxon>Neopterygii</taxon>
        <taxon>Teleostei</taxon>
        <taxon>Anguilliformes</taxon>
        <taxon>Anguillidae</taxon>
        <taxon>Anguilla</taxon>
    </lineage>
</organism>
<feature type="signal peptide" evidence="1">
    <location>
        <begin position="1"/>
        <end position="17"/>
    </location>
</feature>
<dbReference type="EMBL" id="GBXM01030300">
    <property type="protein sequence ID" value="JAH78277.1"/>
    <property type="molecule type" value="Transcribed_RNA"/>
</dbReference>
<dbReference type="AlphaFoldDB" id="A0A0E9VJQ3"/>
<evidence type="ECO:0000256" key="1">
    <source>
        <dbReference type="SAM" id="SignalP"/>
    </source>
</evidence>
<sequence length="51" mass="6066">MWLCPFVCALLWATSQLKLNYLDTCRKLSTIMDNNVLTFEEVLKRLHYVCK</sequence>